<dbReference type="SUPFAM" id="SSF48150">
    <property type="entry name" value="DNA-glycosylase"/>
    <property type="match status" value="1"/>
</dbReference>
<gene>
    <name evidence="6" type="ORF">SAMN06265378_103222</name>
</gene>
<evidence type="ECO:0000313" key="7">
    <source>
        <dbReference type="Proteomes" id="UP000198409"/>
    </source>
</evidence>
<comment type="catalytic activity">
    <reaction evidence="1">
        <text>Hydrolysis of alkylated DNA, releasing 3-methyladenine, 3-methylguanine, 7-methylguanine and 7-methyladenine.</text>
        <dbReference type="EC" id="3.2.2.21"/>
    </reaction>
</comment>
<organism evidence="6 7">
    <name type="scientific">Paracoccus sediminis</name>
    <dbReference type="NCBI Taxonomy" id="1214787"/>
    <lineage>
        <taxon>Bacteria</taxon>
        <taxon>Pseudomonadati</taxon>
        <taxon>Pseudomonadota</taxon>
        <taxon>Alphaproteobacteria</taxon>
        <taxon>Rhodobacterales</taxon>
        <taxon>Paracoccaceae</taxon>
        <taxon>Paracoccus</taxon>
    </lineage>
</organism>
<dbReference type="EMBL" id="FZNM01000003">
    <property type="protein sequence ID" value="SNR39806.1"/>
    <property type="molecule type" value="Genomic_DNA"/>
</dbReference>
<proteinExistence type="predicted"/>
<dbReference type="GO" id="GO:0008725">
    <property type="term" value="F:DNA-3-methyladenine glycosylase activity"/>
    <property type="evidence" value="ECO:0007669"/>
    <property type="project" value="TreeGrafter"/>
</dbReference>
<dbReference type="CDD" id="cd00056">
    <property type="entry name" value="ENDO3c"/>
    <property type="match status" value="1"/>
</dbReference>
<dbReference type="InterPro" id="IPR051912">
    <property type="entry name" value="Alkylbase_DNA_Glycosylase/TA"/>
</dbReference>
<sequence length="211" mass="22628">MTDAPRLIETDGDLAEGMAHLASVCPVWARVAPDLGPLPHLRRPEGFAALADAVVAQLISVAAADTISTRIRAAGLMSPEAIGAASEDALRATGLSRPKIRYLKGIAAAGLDWDRLRALPDDQAIDTLTALPGIGLWTAEIYLKLALGRPDVFAAGDLALQEGARMLYGLDARPTAAALRRMAEPWRPWRAVAARGLWAYYLRVKGREGMR</sequence>
<dbReference type="AlphaFoldDB" id="A0A238VZW5"/>
<evidence type="ECO:0000256" key="1">
    <source>
        <dbReference type="ARBA" id="ARBA00000086"/>
    </source>
</evidence>
<dbReference type="GO" id="GO:0005737">
    <property type="term" value="C:cytoplasm"/>
    <property type="evidence" value="ECO:0007669"/>
    <property type="project" value="TreeGrafter"/>
</dbReference>
<keyword evidence="3" id="KW-0227">DNA damage</keyword>
<dbReference type="PANTHER" id="PTHR43003">
    <property type="entry name" value="DNA-3-METHYLADENINE GLYCOSYLASE"/>
    <property type="match status" value="1"/>
</dbReference>
<dbReference type="GO" id="GO:0032993">
    <property type="term" value="C:protein-DNA complex"/>
    <property type="evidence" value="ECO:0007669"/>
    <property type="project" value="TreeGrafter"/>
</dbReference>
<dbReference type="GO" id="GO:0032131">
    <property type="term" value="F:alkylated DNA binding"/>
    <property type="evidence" value="ECO:0007669"/>
    <property type="project" value="TreeGrafter"/>
</dbReference>
<protein>
    <recommendedName>
        <fullName evidence="2">DNA-3-methyladenine glycosylase II</fullName>
        <ecNumber evidence="2">3.2.2.21</ecNumber>
    </recommendedName>
</protein>
<evidence type="ECO:0000256" key="4">
    <source>
        <dbReference type="ARBA" id="ARBA00023204"/>
    </source>
</evidence>
<reference evidence="7" key="1">
    <citation type="submission" date="2017-06" db="EMBL/GenBank/DDBJ databases">
        <authorList>
            <person name="Varghese N."/>
            <person name="Submissions S."/>
        </authorList>
    </citation>
    <scope>NUCLEOTIDE SEQUENCE [LARGE SCALE GENOMIC DNA]</scope>
    <source>
        <strain evidence="7">DSM 26170</strain>
    </source>
</reference>
<dbReference type="Proteomes" id="UP000198409">
    <property type="component" value="Unassembled WGS sequence"/>
</dbReference>
<dbReference type="Pfam" id="PF00730">
    <property type="entry name" value="HhH-GPD"/>
    <property type="match status" value="1"/>
</dbReference>
<dbReference type="SMART" id="SM00478">
    <property type="entry name" value="ENDO3c"/>
    <property type="match status" value="1"/>
</dbReference>
<evidence type="ECO:0000256" key="3">
    <source>
        <dbReference type="ARBA" id="ARBA00022763"/>
    </source>
</evidence>
<accession>A0A238VZW5</accession>
<keyword evidence="4" id="KW-0234">DNA repair</keyword>
<evidence type="ECO:0000313" key="6">
    <source>
        <dbReference type="EMBL" id="SNR39806.1"/>
    </source>
</evidence>
<dbReference type="GO" id="GO:0043916">
    <property type="term" value="F:DNA-7-methylguanine glycosylase activity"/>
    <property type="evidence" value="ECO:0007669"/>
    <property type="project" value="TreeGrafter"/>
</dbReference>
<dbReference type="GO" id="GO:0006307">
    <property type="term" value="P:DNA alkylation repair"/>
    <property type="evidence" value="ECO:0007669"/>
    <property type="project" value="TreeGrafter"/>
</dbReference>
<feature type="domain" description="HhH-GPD" evidence="5">
    <location>
        <begin position="55"/>
        <end position="202"/>
    </location>
</feature>
<dbReference type="PANTHER" id="PTHR43003:SF5">
    <property type="entry name" value="DNA-3-METHYLADENINE GLYCOSYLASE"/>
    <property type="match status" value="1"/>
</dbReference>
<dbReference type="InterPro" id="IPR011257">
    <property type="entry name" value="DNA_glycosylase"/>
</dbReference>
<dbReference type="InterPro" id="IPR003265">
    <property type="entry name" value="HhH-GPD_domain"/>
</dbReference>
<evidence type="ECO:0000259" key="5">
    <source>
        <dbReference type="SMART" id="SM00478"/>
    </source>
</evidence>
<dbReference type="Gene3D" id="1.10.340.30">
    <property type="entry name" value="Hypothetical protein, domain 2"/>
    <property type="match status" value="1"/>
</dbReference>
<dbReference type="Gene3D" id="1.10.1670.40">
    <property type="match status" value="1"/>
</dbReference>
<name>A0A238VZW5_9RHOB</name>
<dbReference type="EC" id="3.2.2.21" evidence="2"/>
<dbReference type="GO" id="GO:0006285">
    <property type="term" value="P:base-excision repair, AP site formation"/>
    <property type="evidence" value="ECO:0007669"/>
    <property type="project" value="TreeGrafter"/>
</dbReference>
<evidence type="ECO:0000256" key="2">
    <source>
        <dbReference type="ARBA" id="ARBA00012000"/>
    </source>
</evidence>